<evidence type="ECO:0000313" key="4">
    <source>
        <dbReference type="Proteomes" id="UP000645828"/>
    </source>
</evidence>
<evidence type="ECO:0000256" key="2">
    <source>
        <dbReference type="SAM" id="SignalP"/>
    </source>
</evidence>
<dbReference type="InterPro" id="IPR000454">
    <property type="entry name" value="ATP_synth_F0_csu"/>
</dbReference>
<gene>
    <name evidence="3" type="ORF">NYPRO_LOCUS5360</name>
</gene>
<evidence type="ECO:0000313" key="3">
    <source>
        <dbReference type="EMBL" id="CAD7672565.1"/>
    </source>
</evidence>
<evidence type="ECO:0000256" key="1">
    <source>
        <dbReference type="ARBA" id="ARBA00006704"/>
    </source>
</evidence>
<dbReference type="GO" id="GO:0045259">
    <property type="term" value="C:proton-transporting ATP synthase complex"/>
    <property type="evidence" value="ECO:0007669"/>
    <property type="project" value="InterPro"/>
</dbReference>
<dbReference type="EMBL" id="CAJHUB010000666">
    <property type="protein sequence ID" value="CAD7672565.1"/>
    <property type="molecule type" value="Genomic_DNA"/>
</dbReference>
<proteinExistence type="inferred from homology"/>
<accession>A0A811Y6C4</accession>
<keyword evidence="2" id="KW-0732">Signal</keyword>
<protein>
    <submittedName>
        <fullName evidence="3">(raccoon dog) hypothetical protein</fullName>
    </submittedName>
</protein>
<dbReference type="PANTHER" id="PTHR10031">
    <property type="entry name" value="ATP SYNTHASE LIPID-BINDING PROTEIN, MITOCHONDRIAL"/>
    <property type="match status" value="1"/>
</dbReference>
<reference evidence="3" key="1">
    <citation type="submission" date="2020-12" db="EMBL/GenBank/DDBJ databases">
        <authorList>
            <consortium name="Molecular Ecology Group"/>
        </authorList>
    </citation>
    <scope>NUCLEOTIDE SEQUENCE</scope>
    <source>
        <strain evidence="3">TBG_1078</strain>
    </source>
</reference>
<dbReference type="Proteomes" id="UP000645828">
    <property type="component" value="Unassembled WGS sequence"/>
</dbReference>
<dbReference type="AlphaFoldDB" id="A0A811Y6C4"/>
<dbReference type="InterPro" id="IPR038662">
    <property type="entry name" value="ATP_synth_F0_csu_sf"/>
</dbReference>
<keyword evidence="4" id="KW-1185">Reference proteome</keyword>
<dbReference type="PANTHER" id="PTHR10031:SF51">
    <property type="entry name" value="ATP SYNTHASE F(0) COMPLEX SUBUNIT C1, MITOCHONDRIAL"/>
    <property type="match status" value="1"/>
</dbReference>
<sequence>MDARTAFVSTHLLLGSTSQLLSCSLSAALLNPPETLTDGRQQLGSPTSPASLIPSRSFRTSTISRAITPAATFTGAGAATVGAAGSGAGIGIVNPFLKQKLSSYAILGCALLEATGSFEPSPPPLGLSPESYLACMFLFLYLPRQPRETDWLRA</sequence>
<name>A0A811Y6C4_NYCPR</name>
<feature type="chain" id="PRO_5032681090" evidence="2">
    <location>
        <begin position="29"/>
        <end position="154"/>
    </location>
</feature>
<comment type="caution">
    <text evidence="3">The sequence shown here is derived from an EMBL/GenBank/DDBJ whole genome shotgun (WGS) entry which is preliminary data.</text>
</comment>
<dbReference type="GO" id="GO:0015078">
    <property type="term" value="F:proton transmembrane transporter activity"/>
    <property type="evidence" value="ECO:0007669"/>
    <property type="project" value="InterPro"/>
</dbReference>
<comment type="similarity">
    <text evidence="1">Belongs to the ATPase C chain family.</text>
</comment>
<feature type="signal peptide" evidence="2">
    <location>
        <begin position="1"/>
        <end position="28"/>
    </location>
</feature>
<dbReference type="Gene3D" id="1.20.20.10">
    <property type="entry name" value="F1F0 ATP synthase subunit C"/>
    <property type="match status" value="1"/>
</dbReference>
<dbReference type="GO" id="GO:0015986">
    <property type="term" value="P:proton motive force-driven ATP synthesis"/>
    <property type="evidence" value="ECO:0007669"/>
    <property type="project" value="InterPro"/>
</dbReference>
<organism evidence="3 4">
    <name type="scientific">Nyctereutes procyonoides</name>
    <name type="common">Raccoon dog</name>
    <name type="synonym">Canis procyonoides</name>
    <dbReference type="NCBI Taxonomy" id="34880"/>
    <lineage>
        <taxon>Eukaryota</taxon>
        <taxon>Metazoa</taxon>
        <taxon>Chordata</taxon>
        <taxon>Craniata</taxon>
        <taxon>Vertebrata</taxon>
        <taxon>Euteleostomi</taxon>
        <taxon>Mammalia</taxon>
        <taxon>Eutheria</taxon>
        <taxon>Laurasiatheria</taxon>
        <taxon>Carnivora</taxon>
        <taxon>Caniformia</taxon>
        <taxon>Canidae</taxon>
        <taxon>Nyctereutes</taxon>
    </lineage>
</organism>